<reference evidence="2 3" key="1">
    <citation type="submission" date="2018-08" db="EMBL/GenBank/DDBJ databases">
        <title>Henriciella mobilis sp. nov., isolated from seawater.</title>
        <authorList>
            <person name="Cheng H."/>
            <person name="Wu Y.-H."/>
            <person name="Xu X.-W."/>
            <person name="Guo L.-L."/>
        </authorList>
    </citation>
    <scope>NUCLEOTIDE SEQUENCE [LARGE SCALE GENOMIC DNA]</scope>
    <source>
        <strain evidence="2 3">CCUG67844</strain>
    </source>
</reference>
<dbReference type="RefSeq" id="WP_119453022.1">
    <property type="nucleotide sequence ID" value="NZ_QWGA01000003.1"/>
</dbReference>
<feature type="transmembrane region" description="Helical" evidence="1">
    <location>
        <begin position="46"/>
        <end position="64"/>
    </location>
</feature>
<evidence type="ECO:0000313" key="3">
    <source>
        <dbReference type="Proteomes" id="UP000265845"/>
    </source>
</evidence>
<organism evidence="2 3">
    <name type="scientific">Henriciella algicola</name>
    <dbReference type="NCBI Taxonomy" id="1608422"/>
    <lineage>
        <taxon>Bacteria</taxon>
        <taxon>Pseudomonadati</taxon>
        <taxon>Pseudomonadota</taxon>
        <taxon>Alphaproteobacteria</taxon>
        <taxon>Hyphomonadales</taxon>
        <taxon>Hyphomonadaceae</taxon>
        <taxon>Henriciella</taxon>
    </lineage>
</organism>
<dbReference type="Proteomes" id="UP000265845">
    <property type="component" value="Unassembled WGS sequence"/>
</dbReference>
<keyword evidence="3" id="KW-1185">Reference proteome</keyword>
<dbReference type="EMBL" id="QWGA01000003">
    <property type="protein sequence ID" value="RIJ31527.1"/>
    <property type="molecule type" value="Genomic_DNA"/>
</dbReference>
<accession>A0A399RNG9</accession>
<dbReference type="OrthoDB" id="7630121at2"/>
<feature type="transmembrane region" description="Helical" evidence="1">
    <location>
        <begin position="16"/>
        <end position="34"/>
    </location>
</feature>
<name>A0A399RNG9_9PROT</name>
<proteinExistence type="predicted"/>
<keyword evidence="1" id="KW-0472">Membrane</keyword>
<sequence>MSDQVEKLSSKRRRMLVVMAIAFIVWQVAGLQMFSDFAGGDRRLTSFVSLLAFGFWAVTLIILMRQRGVKGAPPEARAALNDELVQQNRMRAFRAGYWVMLIAAAIVFTASLFVRIEGNVAAQLILVAGVAGPMLAFARLEGRDA</sequence>
<keyword evidence="1" id="KW-1133">Transmembrane helix</keyword>
<dbReference type="AlphaFoldDB" id="A0A399RNG9"/>
<keyword evidence="1" id="KW-0812">Transmembrane</keyword>
<gene>
    <name evidence="2" type="ORF">D1222_04580</name>
</gene>
<feature type="transmembrane region" description="Helical" evidence="1">
    <location>
        <begin position="95"/>
        <end position="114"/>
    </location>
</feature>
<evidence type="ECO:0000313" key="2">
    <source>
        <dbReference type="EMBL" id="RIJ31527.1"/>
    </source>
</evidence>
<evidence type="ECO:0000256" key="1">
    <source>
        <dbReference type="SAM" id="Phobius"/>
    </source>
</evidence>
<evidence type="ECO:0008006" key="4">
    <source>
        <dbReference type="Google" id="ProtNLM"/>
    </source>
</evidence>
<feature type="transmembrane region" description="Helical" evidence="1">
    <location>
        <begin position="120"/>
        <end position="140"/>
    </location>
</feature>
<protein>
    <recommendedName>
        <fullName evidence="4">DUF2178 domain-containing protein</fullName>
    </recommendedName>
</protein>
<comment type="caution">
    <text evidence="2">The sequence shown here is derived from an EMBL/GenBank/DDBJ whole genome shotgun (WGS) entry which is preliminary data.</text>
</comment>